<keyword evidence="6" id="KW-1185">Reference proteome</keyword>
<comment type="subunit">
    <text evidence="1">Component of the NuA4 histone acetyltransferase complex.</text>
</comment>
<evidence type="ECO:0000256" key="2">
    <source>
        <dbReference type="SAM" id="MobiDB-lite"/>
    </source>
</evidence>
<dbReference type="EMBL" id="WWBZ02000015">
    <property type="protein sequence ID" value="KAF4310494.1"/>
    <property type="molecule type" value="Genomic_DNA"/>
</dbReference>
<name>A0A8H4N492_9PEZI</name>
<dbReference type="SUPFAM" id="SSF54160">
    <property type="entry name" value="Chromo domain-like"/>
    <property type="match status" value="1"/>
</dbReference>
<evidence type="ECO:0000313" key="5">
    <source>
        <dbReference type="EMBL" id="KAF4311752.1"/>
    </source>
</evidence>
<evidence type="ECO:0000256" key="1">
    <source>
        <dbReference type="ARBA" id="ARBA00011353"/>
    </source>
</evidence>
<dbReference type="Gene3D" id="2.40.50.40">
    <property type="match status" value="2"/>
</dbReference>
<feature type="region of interest" description="Disordered" evidence="2">
    <location>
        <begin position="1"/>
        <end position="43"/>
    </location>
</feature>
<feature type="domain" description="Chromo" evidence="3">
    <location>
        <begin position="93"/>
        <end position="123"/>
    </location>
</feature>
<dbReference type="InterPro" id="IPR000953">
    <property type="entry name" value="Chromo/chromo_shadow_dom"/>
</dbReference>
<reference evidence="4 6" key="1">
    <citation type="submission" date="2020-04" db="EMBL/GenBank/DDBJ databases">
        <title>Genome Assembly and Annotation of Botryosphaeria dothidea sdau 11-99, a Latent Pathogen of Apple Fruit Ring Rot in China.</title>
        <authorList>
            <person name="Yu C."/>
            <person name="Diao Y."/>
            <person name="Lu Q."/>
            <person name="Zhao J."/>
            <person name="Cui S."/>
            <person name="Peng C."/>
            <person name="He B."/>
            <person name="Liu H."/>
        </authorList>
    </citation>
    <scope>NUCLEOTIDE SEQUENCE [LARGE SCALE GENOMIC DNA]</scope>
    <source>
        <strain evidence="4">Sdau11-99</strain>
        <strain evidence="6">sdau11-99</strain>
    </source>
</reference>
<feature type="region of interest" description="Disordered" evidence="2">
    <location>
        <begin position="136"/>
        <end position="231"/>
    </location>
</feature>
<dbReference type="OrthoDB" id="3647690at2759"/>
<feature type="compositionally biased region" description="Basic and acidic residues" evidence="2">
    <location>
        <begin position="180"/>
        <end position="190"/>
    </location>
</feature>
<feature type="domain" description="Chromo" evidence="3">
    <location>
        <begin position="41"/>
        <end position="77"/>
    </location>
</feature>
<evidence type="ECO:0000313" key="4">
    <source>
        <dbReference type="EMBL" id="KAF4310494.1"/>
    </source>
</evidence>
<gene>
    <name evidence="5" type="ORF">GTA08_BOTSDO12670</name>
    <name evidence="4" type="ORF">GTA08_BOTSDO13993</name>
</gene>
<dbReference type="AlphaFoldDB" id="A0A8H4N492"/>
<comment type="caution">
    <text evidence="4">The sequence shown here is derived from an EMBL/GenBank/DDBJ whole genome shotgun (WGS) entry which is preliminary data.</text>
</comment>
<evidence type="ECO:0000313" key="6">
    <source>
        <dbReference type="Proteomes" id="UP000572817"/>
    </source>
</evidence>
<protein>
    <recommendedName>
        <fullName evidence="3">Chromo domain-containing protein</fullName>
    </recommendedName>
</protein>
<evidence type="ECO:0000259" key="3">
    <source>
        <dbReference type="PROSITE" id="PS50013"/>
    </source>
</evidence>
<dbReference type="PROSITE" id="PS50013">
    <property type="entry name" value="CHROMO_2"/>
    <property type="match status" value="2"/>
</dbReference>
<dbReference type="InterPro" id="IPR016197">
    <property type="entry name" value="Chromo-like_dom_sf"/>
</dbReference>
<organism evidence="4 6">
    <name type="scientific">Botryosphaeria dothidea</name>
    <dbReference type="NCBI Taxonomy" id="55169"/>
    <lineage>
        <taxon>Eukaryota</taxon>
        <taxon>Fungi</taxon>
        <taxon>Dikarya</taxon>
        <taxon>Ascomycota</taxon>
        <taxon>Pezizomycotina</taxon>
        <taxon>Dothideomycetes</taxon>
        <taxon>Dothideomycetes incertae sedis</taxon>
        <taxon>Botryosphaeriales</taxon>
        <taxon>Botryosphaeriaceae</taxon>
        <taxon>Botryosphaeria</taxon>
    </lineage>
</organism>
<sequence>MARLKPPTPARKRRHSNGKSAPPPKRNKPTTDRKTHQKATWPATRILEESRTKYLIEWRGSDPATGAPWPPTWEPKAFANAALVNQWLESQEWPAECILDESEAAYLVRWEGDEYKDSWEPKSFVGADLVDAWEEQRRSRADGEPASAAAGKRSVLEDKDGDVPGESNSDETQEYNAGNEPRESNDMDHPQHRKAGAQVLEDQVDEQQSTVLPADNEIDEADSTGAQVSKPTASSIFATINAVLRSPSPLKGMKARLPDL</sequence>
<dbReference type="Proteomes" id="UP000572817">
    <property type="component" value="Unassembled WGS sequence"/>
</dbReference>
<dbReference type="GO" id="GO:0006338">
    <property type="term" value="P:chromatin remodeling"/>
    <property type="evidence" value="ECO:0007669"/>
    <property type="project" value="UniProtKB-ARBA"/>
</dbReference>
<accession>A0A8H4N492</accession>
<dbReference type="EMBL" id="WWBZ02000008">
    <property type="protein sequence ID" value="KAF4311752.1"/>
    <property type="molecule type" value="Genomic_DNA"/>
</dbReference>
<proteinExistence type="predicted"/>